<dbReference type="Proteomes" id="UP000694308">
    <property type="component" value="Unassembled WGS sequence"/>
</dbReference>
<comment type="caution">
    <text evidence="1">The sequence shown here is derived from an EMBL/GenBank/DDBJ whole genome shotgun (WGS) entry which is preliminary data.</text>
</comment>
<keyword evidence="2" id="KW-1185">Reference proteome</keyword>
<reference evidence="1" key="1">
    <citation type="submission" date="2020-12" db="EMBL/GenBank/DDBJ databases">
        <title>Clostridium thailandense sp. nov., a novel acetogenic bacterium isolated from peat land soil in Thailand.</title>
        <authorList>
            <person name="Chaikitkaew S."/>
            <person name="Birkeland N.K."/>
        </authorList>
    </citation>
    <scope>NUCLEOTIDE SEQUENCE</scope>
    <source>
        <strain evidence="1">PL3</strain>
    </source>
</reference>
<name>A0A949WPM5_9CLOT</name>
<gene>
    <name evidence="1" type="ORF">I6U48_00885</name>
</gene>
<evidence type="ECO:0000313" key="2">
    <source>
        <dbReference type="Proteomes" id="UP000694308"/>
    </source>
</evidence>
<evidence type="ECO:0000313" key="1">
    <source>
        <dbReference type="EMBL" id="MBV7271475.1"/>
    </source>
</evidence>
<protein>
    <submittedName>
        <fullName evidence="1">Uncharacterized protein</fullName>
    </submittedName>
</protein>
<proteinExistence type="predicted"/>
<dbReference type="EMBL" id="JAEEGC010000004">
    <property type="protein sequence ID" value="MBV7271475.1"/>
    <property type="molecule type" value="Genomic_DNA"/>
</dbReference>
<sequence>MSPSSTVGDSIKFRENFLYSLLCLLTICFAVKQDITFLRFTTVMDGNMGMIDKRINAIHNKRYKQ</sequence>
<dbReference type="RefSeq" id="WP_218318511.1">
    <property type="nucleotide sequence ID" value="NZ_JAEEGC010000004.1"/>
</dbReference>
<accession>A0A949WPM5</accession>
<dbReference type="AlphaFoldDB" id="A0A949WPM5"/>
<organism evidence="1 2">
    <name type="scientific">Clostridium thailandense</name>
    <dbReference type="NCBI Taxonomy" id="2794346"/>
    <lineage>
        <taxon>Bacteria</taxon>
        <taxon>Bacillati</taxon>
        <taxon>Bacillota</taxon>
        <taxon>Clostridia</taxon>
        <taxon>Eubacteriales</taxon>
        <taxon>Clostridiaceae</taxon>
        <taxon>Clostridium</taxon>
    </lineage>
</organism>